<comment type="caution">
    <text evidence="10">The sequence shown here is derived from an EMBL/GenBank/DDBJ whole genome shotgun (WGS) entry which is preliminary data.</text>
</comment>
<evidence type="ECO:0000256" key="8">
    <source>
        <dbReference type="SAM" id="Phobius"/>
    </source>
</evidence>
<comment type="catalytic activity">
    <reaction evidence="1 7">
        <text>alpha,alpha-trehalose + H2O = alpha-D-glucose + beta-D-glucose</text>
        <dbReference type="Rhea" id="RHEA:32675"/>
        <dbReference type="ChEBI" id="CHEBI:15377"/>
        <dbReference type="ChEBI" id="CHEBI:15903"/>
        <dbReference type="ChEBI" id="CHEBI:16551"/>
        <dbReference type="ChEBI" id="CHEBI:17925"/>
        <dbReference type="EC" id="3.2.1.28"/>
    </reaction>
</comment>
<gene>
    <name evidence="10" type="ORF">O3M35_012745</name>
</gene>
<dbReference type="PRINTS" id="PR00744">
    <property type="entry name" value="GLHYDRLASE37"/>
</dbReference>
<dbReference type="InterPro" id="IPR008928">
    <property type="entry name" value="6-hairpin_glycosidase_sf"/>
</dbReference>
<dbReference type="PANTHER" id="PTHR23403:SF1">
    <property type="entry name" value="TREHALASE"/>
    <property type="match status" value="1"/>
</dbReference>
<proteinExistence type="inferred from homology"/>
<evidence type="ECO:0000256" key="9">
    <source>
        <dbReference type="SAM" id="SignalP"/>
    </source>
</evidence>
<dbReference type="AlphaFoldDB" id="A0AAW1CZ53"/>
<evidence type="ECO:0000256" key="7">
    <source>
        <dbReference type="RuleBase" id="RU361180"/>
    </source>
</evidence>
<keyword evidence="8" id="KW-1133">Transmembrane helix</keyword>
<dbReference type="InterPro" id="IPR001661">
    <property type="entry name" value="Glyco_hydro_37"/>
</dbReference>
<keyword evidence="9" id="KW-0732">Signal</keyword>
<organism evidence="10 11">
    <name type="scientific">Rhynocoris fuscipes</name>
    <dbReference type="NCBI Taxonomy" id="488301"/>
    <lineage>
        <taxon>Eukaryota</taxon>
        <taxon>Metazoa</taxon>
        <taxon>Ecdysozoa</taxon>
        <taxon>Arthropoda</taxon>
        <taxon>Hexapoda</taxon>
        <taxon>Insecta</taxon>
        <taxon>Pterygota</taxon>
        <taxon>Neoptera</taxon>
        <taxon>Paraneoptera</taxon>
        <taxon>Hemiptera</taxon>
        <taxon>Heteroptera</taxon>
        <taxon>Panheteroptera</taxon>
        <taxon>Cimicomorpha</taxon>
        <taxon>Reduviidae</taxon>
        <taxon>Harpactorinae</taxon>
        <taxon>Harpactorini</taxon>
        <taxon>Rhynocoris</taxon>
    </lineage>
</organism>
<dbReference type="PROSITE" id="PS00928">
    <property type="entry name" value="TREHALASE_2"/>
    <property type="match status" value="1"/>
</dbReference>
<evidence type="ECO:0000256" key="2">
    <source>
        <dbReference type="ARBA" id="ARBA00005615"/>
    </source>
</evidence>
<evidence type="ECO:0000313" key="11">
    <source>
        <dbReference type="Proteomes" id="UP001461498"/>
    </source>
</evidence>
<dbReference type="PANTHER" id="PTHR23403">
    <property type="entry name" value="TREHALASE"/>
    <property type="match status" value="1"/>
</dbReference>
<comment type="similarity">
    <text evidence="2 7">Belongs to the glycosyl hydrolase 37 family.</text>
</comment>
<dbReference type="EC" id="3.2.1.28" evidence="3 7"/>
<dbReference type="PROSITE" id="PS00927">
    <property type="entry name" value="TREHALASE_1"/>
    <property type="match status" value="1"/>
</dbReference>
<keyword evidence="6 7" id="KW-0326">Glycosidase</keyword>
<keyword evidence="8" id="KW-0472">Membrane</keyword>
<dbReference type="InterPro" id="IPR012341">
    <property type="entry name" value="6hp_glycosidase-like_sf"/>
</dbReference>
<dbReference type="Proteomes" id="UP001461498">
    <property type="component" value="Unassembled WGS sequence"/>
</dbReference>
<dbReference type="InterPro" id="IPR018232">
    <property type="entry name" value="Glyco_hydro_37_CS"/>
</dbReference>
<dbReference type="GO" id="GO:0005993">
    <property type="term" value="P:trehalose catabolic process"/>
    <property type="evidence" value="ECO:0007669"/>
    <property type="project" value="TreeGrafter"/>
</dbReference>
<protein>
    <recommendedName>
        <fullName evidence="4 7">Trehalase</fullName>
        <ecNumber evidence="3 7">3.2.1.28</ecNumber>
    </recommendedName>
    <alternativeName>
        <fullName evidence="7">Alpha-trehalose glucohydrolase</fullName>
    </alternativeName>
</protein>
<evidence type="ECO:0000256" key="4">
    <source>
        <dbReference type="ARBA" id="ARBA00019905"/>
    </source>
</evidence>
<dbReference type="Pfam" id="PF01204">
    <property type="entry name" value="Trehalase"/>
    <property type="match status" value="1"/>
</dbReference>
<reference evidence="10 11" key="1">
    <citation type="submission" date="2022-12" db="EMBL/GenBank/DDBJ databases">
        <title>Chromosome-level genome assembly of true bugs.</title>
        <authorList>
            <person name="Ma L."/>
            <person name="Li H."/>
        </authorList>
    </citation>
    <scope>NUCLEOTIDE SEQUENCE [LARGE SCALE GENOMIC DNA]</scope>
    <source>
        <strain evidence="10">Lab_2022b</strain>
    </source>
</reference>
<sequence>MVRATLLFSLVPSLLCAYVTSFSMKPQPSHTLPPPCSSEIYCYGQLLHTIQMAALYSDSKTFVDMNMKYPPKQIIQLFDQLMNKTDNNPSREILMNFVSENFEAPGSEFDEWSPSDWHESPAFLDQINDRALRKWAEDLHAIWKSLGRQMKKDVLVNSSLYSIIPVDHPVIVPGGRFREFYYWDSYWIVKGLLLSEMTHTVRGMLLNFLSIVDRFGFIPNGGRVYYLQRSQPPLLIPMVNDYLEFTNDLGFIKDNIHLLEKEFQFWMTRHIVEIKKNDKIYKLCRYNDESAGPRPESYREDVITASFIRDKDEKNLFYSHLKTAAESGWDFSSRWFVSKHDGSNKGNLTEISSKFIVPVDLNAIIYWNARLLSKFYKLLNDEKRSDKYSKIADDWLDAVTEILWSPEVGVWLDFDLLNNMKRDYFYPSNLSPLWTNCYPEEKKTEVVEHVLDYLKKTNVLGYASGIPTSLVHSGEQWDYPNAWPPLQHYVIIGLDNTGHPTAQHLAAELAFKWIRSNYFAYSKDGNMYEKYDASRMGIGGGGGEYEVQLGFGWSNGVVMDLMNKYGRVVNTDGLFNNETSSDQTPHNAASIPAFSNHFGPLFTLLLACGATITAGCIGAVVYTKRQSPCFFQNSKYTRLEPIPPNL</sequence>
<keyword evidence="5 7" id="KW-0378">Hydrolase</keyword>
<feature type="transmembrane region" description="Helical" evidence="8">
    <location>
        <begin position="601"/>
        <end position="622"/>
    </location>
</feature>
<dbReference type="EMBL" id="JAPXFL010000009">
    <property type="protein sequence ID" value="KAK9502159.1"/>
    <property type="molecule type" value="Genomic_DNA"/>
</dbReference>
<dbReference type="GO" id="GO:0004555">
    <property type="term" value="F:alpha,alpha-trehalase activity"/>
    <property type="evidence" value="ECO:0007669"/>
    <property type="project" value="UniProtKB-EC"/>
</dbReference>
<evidence type="ECO:0000313" key="10">
    <source>
        <dbReference type="EMBL" id="KAK9502158.1"/>
    </source>
</evidence>
<evidence type="ECO:0000256" key="1">
    <source>
        <dbReference type="ARBA" id="ARBA00001576"/>
    </source>
</evidence>
<evidence type="ECO:0000256" key="3">
    <source>
        <dbReference type="ARBA" id="ARBA00012757"/>
    </source>
</evidence>
<dbReference type="SUPFAM" id="SSF48208">
    <property type="entry name" value="Six-hairpin glycosidases"/>
    <property type="match status" value="1"/>
</dbReference>
<accession>A0AAW1CZ53</accession>
<dbReference type="EMBL" id="JAPXFL010000009">
    <property type="protein sequence ID" value="KAK9502158.1"/>
    <property type="molecule type" value="Genomic_DNA"/>
</dbReference>
<name>A0AAW1CZ53_9HEMI</name>
<evidence type="ECO:0000256" key="6">
    <source>
        <dbReference type="ARBA" id="ARBA00023295"/>
    </source>
</evidence>
<evidence type="ECO:0000256" key="5">
    <source>
        <dbReference type="ARBA" id="ARBA00022801"/>
    </source>
</evidence>
<feature type="signal peptide" evidence="9">
    <location>
        <begin position="1"/>
        <end position="21"/>
    </location>
</feature>
<keyword evidence="11" id="KW-1185">Reference proteome</keyword>
<feature type="chain" id="PRO_5044717637" description="Trehalase" evidence="9">
    <location>
        <begin position="22"/>
        <end position="646"/>
    </location>
</feature>
<dbReference type="Gene3D" id="1.50.10.10">
    <property type="match status" value="1"/>
</dbReference>
<keyword evidence="8" id="KW-0812">Transmembrane</keyword>